<feature type="binding site" evidence="8">
    <location>
        <begin position="208"/>
        <end position="212"/>
    </location>
    <ligand>
        <name>substrate</name>
    </ligand>
</feature>
<comment type="similarity">
    <text evidence="8">Belongs to the KAE1 / TsaD family.</text>
</comment>
<evidence type="ECO:0000256" key="7">
    <source>
        <dbReference type="ARBA" id="ARBA00048117"/>
    </source>
</evidence>
<dbReference type="EMBL" id="MFLL01000024">
    <property type="protein sequence ID" value="OGG68989.1"/>
    <property type="molecule type" value="Genomic_DNA"/>
</dbReference>
<dbReference type="GO" id="GO:0002949">
    <property type="term" value="P:tRNA threonylcarbamoyladenosine modification"/>
    <property type="evidence" value="ECO:0007669"/>
    <property type="project" value="UniProtKB-UniRule"/>
</dbReference>
<feature type="binding site" evidence="8">
    <location>
        <position position="380"/>
    </location>
    <ligand>
        <name>Fe cation</name>
        <dbReference type="ChEBI" id="CHEBI:24875"/>
    </ligand>
</feature>
<evidence type="ECO:0000259" key="9">
    <source>
        <dbReference type="Pfam" id="PF00814"/>
    </source>
</evidence>
<gene>
    <name evidence="8" type="primary">tsaD</name>
    <name evidence="10" type="ORF">A3C20_01450</name>
</gene>
<feature type="binding site" evidence="8">
    <location>
        <position position="170"/>
    </location>
    <ligand>
        <name>Fe cation</name>
        <dbReference type="ChEBI" id="CHEBI:24875"/>
    </ligand>
</feature>
<organism evidence="10 11">
    <name type="scientific">Candidatus Kaiserbacteria bacterium RIFCSPHIGHO2_02_FULL_55_25</name>
    <dbReference type="NCBI Taxonomy" id="1798498"/>
    <lineage>
        <taxon>Bacteria</taxon>
        <taxon>Candidatus Kaiseribacteriota</taxon>
    </lineage>
</organism>
<feature type="domain" description="Gcp-like" evidence="9">
    <location>
        <begin position="41"/>
        <end position="86"/>
    </location>
</feature>
<dbReference type="SUPFAM" id="SSF53067">
    <property type="entry name" value="Actin-like ATPase domain"/>
    <property type="match status" value="3"/>
</dbReference>
<dbReference type="InterPro" id="IPR017860">
    <property type="entry name" value="Peptidase_M22_CS"/>
</dbReference>
<dbReference type="InterPro" id="IPR043129">
    <property type="entry name" value="ATPase_NBD"/>
</dbReference>
<dbReference type="FunFam" id="3.30.420.40:FF:000040">
    <property type="entry name" value="tRNA N6-adenosine threonylcarbamoyltransferase"/>
    <property type="match status" value="1"/>
</dbReference>
<dbReference type="Proteomes" id="UP000176914">
    <property type="component" value="Unassembled WGS sequence"/>
</dbReference>
<feature type="binding site" evidence="8">
    <location>
        <position position="166"/>
    </location>
    <ligand>
        <name>Fe cation</name>
        <dbReference type="ChEBI" id="CHEBI:24875"/>
    </ligand>
</feature>
<dbReference type="InterPro" id="IPR017861">
    <property type="entry name" value="KAE1/TsaD"/>
</dbReference>
<dbReference type="GO" id="GO:0005737">
    <property type="term" value="C:cytoplasm"/>
    <property type="evidence" value="ECO:0007669"/>
    <property type="project" value="UniProtKB-SubCell"/>
</dbReference>
<evidence type="ECO:0000256" key="6">
    <source>
        <dbReference type="ARBA" id="ARBA00023315"/>
    </source>
</evidence>
<evidence type="ECO:0000256" key="4">
    <source>
        <dbReference type="ARBA" id="ARBA00022723"/>
    </source>
</evidence>
<dbReference type="HAMAP" id="MF_01445">
    <property type="entry name" value="TsaD"/>
    <property type="match status" value="1"/>
</dbReference>
<evidence type="ECO:0000256" key="1">
    <source>
        <dbReference type="ARBA" id="ARBA00022490"/>
    </source>
</evidence>
<dbReference type="PANTHER" id="PTHR11735">
    <property type="entry name" value="TRNA N6-ADENOSINE THREONYLCARBAMOYLTRANSFERASE"/>
    <property type="match status" value="1"/>
</dbReference>
<keyword evidence="3 8" id="KW-0819">tRNA processing</keyword>
<evidence type="ECO:0000313" key="11">
    <source>
        <dbReference type="Proteomes" id="UP000176914"/>
    </source>
</evidence>
<accession>A0A1F6E5M4</accession>
<dbReference type="AlphaFoldDB" id="A0A1F6E5M4"/>
<comment type="caution">
    <text evidence="8">Lacks conserved residue(s) required for the propagation of feature annotation.</text>
</comment>
<name>A0A1F6E5M4_9BACT</name>
<proteinExistence type="inferred from homology"/>
<dbReference type="NCBIfam" id="TIGR00329">
    <property type="entry name" value="gcp_kae1"/>
    <property type="match status" value="1"/>
</dbReference>
<dbReference type="Pfam" id="PF00814">
    <property type="entry name" value="TsaD"/>
    <property type="match status" value="2"/>
</dbReference>
<comment type="function">
    <text evidence="8">Required for the formation of a threonylcarbamoyl group on adenosine at position 37 (t(6)A37) in tRNAs that read codons beginning with adenine. Is involved in the transfer of the threonylcarbamoyl moiety of threonylcarbamoyl-AMP (TC-AMP) to the N6 group of A37, together with TsaE and TsaB. TsaD likely plays a direct catalytic role in this reaction.</text>
</comment>
<feature type="binding site" evidence="8">
    <location>
        <position position="241"/>
    </location>
    <ligand>
        <name>substrate</name>
    </ligand>
</feature>
<comment type="caution">
    <text evidence="10">The sequence shown here is derived from an EMBL/GenBank/DDBJ whole genome shotgun (WGS) entry which is preliminary data.</text>
</comment>
<comment type="subcellular location">
    <subcellularLocation>
        <location evidence="8">Cytoplasm</location>
    </subcellularLocation>
</comment>
<keyword evidence="4 8" id="KW-0479">Metal-binding</keyword>
<sequence>MRILGIETSCDETAVCLIEADGAFEADLPRRSESKAGFRYKVLGNGLLSQAALHAQYGGVFPNLAKREHAKNLVPLLYKALEEAGILLPNTMPAAGAALVPLKQMLEREPELFALIVPFLLKFQKPDIDAIAVTAGPGLEPALWVGINFAKALSAVWDIPLVAVNHMEGHIVLSLMDTRGTDIHSNILQNIRMSGRLAKFEFPLLALLISGGHTELVLSKQFGVYKLIGETRDDAAGEAFDKVARLMDLGYPGGPLISALAAEAREENIKGDFSFTRPMLHDGSFDFSFSGLKTAVRNVVTKREMTGELKKQVAREFEECIADVLVAKTLRAVEEHDVRAVVMGGGVSANTYIRERLAEALEKADASAEHLVPPPELATDNALMIALAGYFHALKEDFVAAENLNARGNLKLS</sequence>
<dbReference type="GO" id="GO:0061711">
    <property type="term" value="F:tRNA N(6)-L-threonylcarbamoyladenine synthase activity"/>
    <property type="evidence" value="ECO:0007669"/>
    <property type="project" value="UniProtKB-EC"/>
</dbReference>
<protein>
    <recommendedName>
        <fullName evidence="8">tRNA N6-adenosine threonylcarbamoyltransferase</fullName>
        <ecNumber evidence="8">2.3.1.234</ecNumber>
    </recommendedName>
    <alternativeName>
        <fullName evidence="8">N6-L-threonylcarbamoyladenine synthase</fullName>
        <shortName evidence="8">t(6)A synthase</shortName>
    </alternativeName>
    <alternativeName>
        <fullName evidence="8">t(6)A37 threonylcarbamoyladenosine biosynthesis protein TsaD</fullName>
    </alternativeName>
    <alternativeName>
        <fullName evidence="8">tRNA threonylcarbamoyladenosine biosynthesis protein TsaD</fullName>
    </alternativeName>
</protein>
<feature type="binding site" evidence="8">
    <location>
        <position position="254"/>
    </location>
    <ligand>
        <name>substrate</name>
    </ligand>
</feature>
<keyword evidence="5 8" id="KW-0408">Iron</keyword>
<dbReference type="PANTHER" id="PTHR11735:SF6">
    <property type="entry name" value="TRNA N6-ADENOSINE THREONYLCARBAMOYLTRANSFERASE, MITOCHONDRIAL"/>
    <property type="match status" value="1"/>
</dbReference>
<reference evidence="10 11" key="1">
    <citation type="journal article" date="2016" name="Nat. Commun.">
        <title>Thousands of microbial genomes shed light on interconnected biogeochemical processes in an aquifer system.</title>
        <authorList>
            <person name="Anantharaman K."/>
            <person name="Brown C.T."/>
            <person name="Hug L.A."/>
            <person name="Sharon I."/>
            <person name="Castelle C.J."/>
            <person name="Probst A.J."/>
            <person name="Thomas B.C."/>
            <person name="Singh A."/>
            <person name="Wilkins M.J."/>
            <person name="Karaoz U."/>
            <person name="Brodie E.L."/>
            <person name="Williams K.H."/>
            <person name="Hubbard S.S."/>
            <person name="Banfield J.F."/>
        </authorList>
    </citation>
    <scope>NUCLEOTIDE SEQUENCE [LARGE SCALE GENOMIC DNA]</scope>
</reference>
<comment type="catalytic activity">
    <reaction evidence="7 8">
        <text>L-threonylcarbamoyladenylate + adenosine(37) in tRNA = N(6)-L-threonylcarbamoyladenosine(37) in tRNA + AMP + H(+)</text>
        <dbReference type="Rhea" id="RHEA:37059"/>
        <dbReference type="Rhea" id="RHEA-COMP:10162"/>
        <dbReference type="Rhea" id="RHEA-COMP:10163"/>
        <dbReference type="ChEBI" id="CHEBI:15378"/>
        <dbReference type="ChEBI" id="CHEBI:73682"/>
        <dbReference type="ChEBI" id="CHEBI:74411"/>
        <dbReference type="ChEBI" id="CHEBI:74418"/>
        <dbReference type="ChEBI" id="CHEBI:456215"/>
        <dbReference type="EC" id="2.3.1.234"/>
    </reaction>
</comment>
<dbReference type="GO" id="GO:0005506">
    <property type="term" value="F:iron ion binding"/>
    <property type="evidence" value="ECO:0007669"/>
    <property type="project" value="UniProtKB-UniRule"/>
</dbReference>
<dbReference type="Gene3D" id="3.30.420.40">
    <property type="match status" value="2"/>
</dbReference>
<dbReference type="InterPro" id="IPR000905">
    <property type="entry name" value="Gcp-like_dom"/>
</dbReference>
<comment type="cofactor">
    <cofactor evidence="8">
        <name>Fe(2+)</name>
        <dbReference type="ChEBI" id="CHEBI:29033"/>
    </cofactor>
    <text evidence="8">Binds 1 Fe(2+) ion per subunit.</text>
</comment>
<dbReference type="PROSITE" id="PS01016">
    <property type="entry name" value="GLYCOPROTEASE"/>
    <property type="match status" value="1"/>
</dbReference>
<evidence type="ECO:0000256" key="8">
    <source>
        <dbReference type="HAMAP-Rule" id="MF_01445"/>
    </source>
</evidence>
<feature type="binding site" evidence="8">
    <location>
        <position position="350"/>
    </location>
    <ligand>
        <name>substrate</name>
    </ligand>
</feature>
<feature type="domain" description="Gcp-like" evidence="9">
    <location>
        <begin position="123"/>
        <end position="386"/>
    </location>
</feature>
<dbReference type="InterPro" id="IPR022450">
    <property type="entry name" value="TsaD"/>
</dbReference>
<keyword evidence="2 8" id="KW-0808">Transferase</keyword>
<evidence type="ECO:0000256" key="3">
    <source>
        <dbReference type="ARBA" id="ARBA00022694"/>
    </source>
</evidence>
<evidence type="ECO:0000256" key="5">
    <source>
        <dbReference type="ARBA" id="ARBA00023004"/>
    </source>
</evidence>
<keyword evidence="6 8" id="KW-0012">Acyltransferase</keyword>
<evidence type="ECO:0000313" key="10">
    <source>
        <dbReference type="EMBL" id="OGG68989.1"/>
    </source>
</evidence>
<keyword evidence="1 8" id="KW-0963">Cytoplasm</keyword>
<evidence type="ECO:0000256" key="2">
    <source>
        <dbReference type="ARBA" id="ARBA00022679"/>
    </source>
</evidence>
<dbReference type="EC" id="2.3.1.234" evidence="8"/>